<protein>
    <submittedName>
        <fullName evidence="5">Group 1 family protein</fullName>
    </submittedName>
</protein>
<evidence type="ECO:0000313" key="5">
    <source>
        <dbReference type="EMBL" id="KOO27873.1"/>
    </source>
</evidence>
<reference evidence="6" key="1">
    <citation type="journal article" date="2015" name="PLoS Genet.">
        <title>Genome Sequence and Transcriptome Analyses of Chrysochromulina tobin: Metabolic Tools for Enhanced Algal Fitness in the Prominent Order Prymnesiales (Haptophyceae).</title>
        <authorList>
            <person name="Hovde B.T."/>
            <person name="Deodato C.R."/>
            <person name="Hunsperger H.M."/>
            <person name="Ryken S.A."/>
            <person name="Yost W."/>
            <person name="Jha R.K."/>
            <person name="Patterson J."/>
            <person name="Monnat R.J. Jr."/>
            <person name="Barlow S.B."/>
            <person name="Starkenburg S.R."/>
            <person name="Cattolico R.A."/>
        </authorList>
    </citation>
    <scope>NUCLEOTIDE SEQUENCE</scope>
    <source>
        <strain evidence="6">CCMP291</strain>
    </source>
</reference>
<dbReference type="GO" id="GO:0016757">
    <property type="term" value="F:glycosyltransferase activity"/>
    <property type="evidence" value="ECO:0007669"/>
    <property type="project" value="UniProtKB-KW"/>
</dbReference>
<dbReference type="Gene3D" id="3.40.50.2000">
    <property type="entry name" value="Glycogen Phosphorylase B"/>
    <property type="match status" value="2"/>
</dbReference>
<keyword evidence="2" id="KW-0812">Transmembrane</keyword>
<proteinExistence type="predicted"/>
<dbReference type="PANTHER" id="PTHR45947">
    <property type="entry name" value="SULFOQUINOVOSYL TRANSFERASE SQD2"/>
    <property type="match status" value="1"/>
</dbReference>
<dbReference type="AlphaFoldDB" id="A0A0M0JNN8"/>
<keyword evidence="6" id="KW-1185">Reference proteome</keyword>
<sequence>MSSQLWQDLKGWGPMPAALVLLIPRLAIGYVVVGAAMIARGIARLFGAASSYEPKANLRILIVTDYMPPQTHGIAFRFRQYVDFMRRDGHEVHVFCTSSVREVETSFDHPNLPCICNPYNMKNKMAYNAGVKLAWYLSAKQWDLVHIVCPSNICWAILPVTAWRRIPCYVSHHVDMEYYIYEYVKARALANFGWCMYWLITKLPCKLLAQCNAAPTLTFLDQHICKEDGYLQGARHRIPSGVADERFTLDSDDPDKQRAAERAALLERCGLGRAGEEPACVLLMVQRLAPEKGTMHALEALAALQGGGAVARGSTTSGKLSLDGTRQVHLLVCGDGPSMKSLQQYAEKHQLPVSFLGNVPNTQLPPLYRAADVFVTCSTSETYGLTVLEALACGTPAVLPHCGVFDELWASATATWRVPDAWIYDEGNAEGLLHAMRDAASPAAKARLQREPVKASWRDATNELVRQYKETIHANLPNRQVRATIMGALDSLLRAILGTLCAYWVVRSYTKRSFKIGVYLLDNYVLEYL</sequence>
<dbReference type="Pfam" id="PF13439">
    <property type="entry name" value="Glyco_transf_4"/>
    <property type="match status" value="1"/>
</dbReference>
<evidence type="ECO:0000259" key="3">
    <source>
        <dbReference type="Pfam" id="PF00534"/>
    </source>
</evidence>
<dbReference type="EMBL" id="JWZX01002651">
    <property type="protein sequence ID" value="KOO27873.1"/>
    <property type="molecule type" value="Genomic_DNA"/>
</dbReference>
<keyword evidence="2" id="KW-0472">Membrane</keyword>
<dbReference type="Proteomes" id="UP000037460">
    <property type="component" value="Unassembled WGS sequence"/>
</dbReference>
<keyword evidence="2" id="KW-1133">Transmembrane helix</keyword>
<dbReference type="InterPro" id="IPR001296">
    <property type="entry name" value="Glyco_trans_1"/>
</dbReference>
<accession>A0A0M0JNN8</accession>
<organism evidence="5 6">
    <name type="scientific">Chrysochromulina tobinii</name>
    <dbReference type="NCBI Taxonomy" id="1460289"/>
    <lineage>
        <taxon>Eukaryota</taxon>
        <taxon>Haptista</taxon>
        <taxon>Haptophyta</taxon>
        <taxon>Prymnesiophyceae</taxon>
        <taxon>Prymnesiales</taxon>
        <taxon>Chrysochromulinaceae</taxon>
        <taxon>Chrysochromulina</taxon>
    </lineage>
</organism>
<gene>
    <name evidence="5" type="ORF">Ctob_008704</name>
</gene>
<dbReference type="InterPro" id="IPR028098">
    <property type="entry name" value="Glyco_trans_4-like_N"/>
</dbReference>
<dbReference type="InterPro" id="IPR050194">
    <property type="entry name" value="Glycosyltransferase_grp1"/>
</dbReference>
<comment type="caution">
    <text evidence="5">The sequence shown here is derived from an EMBL/GenBank/DDBJ whole genome shotgun (WGS) entry which is preliminary data.</text>
</comment>
<name>A0A0M0JNN8_9EUKA</name>
<keyword evidence="1" id="KW-0328">Glycosyltransferase</keyword>
<feature type="transmembrane region" description="Helical" evidence="2">
    <location>
        <begin position="12"/>
        <end position="38"/>
    </location>
</feature>
<dbReference type="SUPFAM" id="SSF53756">
    <property type="entry name" value="UDP-Glycosyltransferase/glycogen phosphorylase"/>
    <property type="match status" value="1"/>
</dbReference>
<dbReference type="PANTHER" id="PTHR45947:SF3">
    <property type="entry name" value="SULFOQUINOVOSYL TRANSFERASE SQD2"/>
    <property type="match status" value="1"/>
</dbReference>
<keyword evidence="1" id="KW-0808">Transferase</keyword>
<dbReference type="OrthoDB" id="443318at2759"/>
<evidence type="ECO:0000313" key="6">
    <source>
        <dbReference type="Proteomes" id="UP000037460"/>
    </source>
</evidence>
<feature type="domain" description="Glycosyltransferase subfamily 4-like N-terminal" evidence="4">
    <location>
        <begin position="73"/>
        <end position="200"/>
    </location>
</feature>
<evidence type="ECO:0000256" key="2">
    <source>
        <dbReference type="SAM" id="Phobius"/>
    </source>
</evidence>
<dbReference type="Pfam" id="PF00534">
    <property type="entry name" value="Glycos_transf_1"/>
    <property type="match status" value="1"/>
</dbReference>
<evidence type="ECO:0000259" key="4">
    <source>
        <dbReference type="Pfam" id="PF13439"/>
    </source>
</evidence>
<feature type="domain" description="Glycosyl transferase family 1" evidence="3">
    <location>
        <begin position="281"/>
        <end position="439"/>
    </location>
</feature>
<evidence type="ECO:0000256" key="1">
    <source>
        <dbReference type="ARBA" id="ARBA00022676"/>
    </source>
</evidence>